<protein>
    <recommendedName>
        <fullName evidence="8">CID domain-containing protein</fullName>
    </recommendedName>
</protein>
<dbReference type="InterPro" id="IPR008942">
    <property type="entry name" value="ENTH_VHS"/>
</dbReference>
<feature type="compositionally biased region" description="Basic and acidic residues" evidence="3">
    <location>
        <begin position="1"/>
        <end position="40"/>
    </location>
</feature>
<feature type="compositionally biased region" description="Polar residues" evidence="3">
    <location>
        <begin position="727"/>
        <end position="742"/>
    </location>
</feature>
<evidence type="ECO:0000256" key="1">
    <source>
        <dbReference type="ARBA" id="ARBA00022664"/>
    </source>
</evidence>
<feature type="compositionally biased region" description="Polar residues" evidence="3">
    <location>
        <begin position="761"/>
        <end position="776"/>
    </location>
</feature>
<gene>
    <name evidence="6" type="ORF">Cni_G24817</name>
</gene>
<feature type="region of interest" description="Disordered" evidence="3">
    <location>
        <begin position="334"/>
        <end position="396"/>
    </location>
</feature>
<name>A0AAQ3QPX7_9LILI</name>
<dbReference type="SUPFAM" id="SSF48464">
    <property type="entry name" value="ENTH/VHS domain"/>
    <property type="match status" value="1"/>
</dbReference>
<evidence type="ECO:0000259" key="4">
    <source>
        <dbReference type="PROSITE" id="PS50157"/>
    </source>
</evidence>
<dbReference type="PROSITE" id="PS51391">
    <property type="entry name" value="CID"/>
    <property type="match status" value="1"/>
</dbReference>
<dbReference type="SMART" id="SM00582">
    <property type="entry name" value="RPR"/>
    <property type="match status" value="1"/>
</dbReference>
<dbReference type="PROSITE" id="PS00028">
    <property type="entry name" value="ZINC_FINGER_C2H2_1"/>
    <property type="match status" value="1"/>
</dbReference>
<feature type="domain" description="CID" evidence="5">
    <location>
        <begin position="72"/>
        <end position="200"/>
    </location>
</feature>
<dbReference type="GO" id="GO:0005737">
    <property type="term" value="C:cytoplasm"/>
    <property type="evidence" value="ECO:0007669"/>
    <property type="project" value="TreeGrafter"/>
</dbReference>
<dbReference type="InterPro" id="IPR045154">
    <property type="entry name" value="PCF11-like"/>
</dbReference>
<dbReference type="InterPro" id="IPR057242">
    <property type="entry name" value="PCFS4-like"/>
</dbReference>
<feature type="domain" description="C2H2-type" evidence="4">
    <location>
        <begin position="992"/>
        <end position="1019"/>
    </location>
</feature>
<feature type="compositionally biased region" description="Low complexity" evidence="3">
    <location>
        <begin position="588"/>
        <end position="607"/>
    </location>
</feature>
<feature type="compositionally biased region" description="Polar residues" evidence="3">
    <location>
        <begin position="346"/>
        <end position="379"/>
    </location>
</feature>
<evidence type="ECO:0000313" key="6">
    <source>
        <dbReference type="EMBL" id="WOL16035.1"/>
    </source>
</evidence>
<feature type="compositionally biased region" description="Pro residues" evidence="3">
    <location>
        <begin position="849"/>
        <end position="858"/>
    </location>
</feature>
<dbReference type="InterPro" id="IPR013087">
    <property type="entry name" value="Znf_C2H2_type"/>
</dbReference>
<feature type="region of interest" description="Disordered" evidence="3">
    <location>
        <begin position="797"/>
        <end position="877"/>
    </location>
</feature>
<feature type="compositionally biased region" description="Basic and acidic residues" evidence="3">
    <location>
        <begin position="57"/>
        <end position="68"/>
    </location>
</feature>
<evidence type="ECO:0000313" key="7">
    <source>
        <dbReference type="Proteomes" id="UP001327560"/>
    </source>
</evidence>
<keyword evidence="2" id="KW-0863">Zinc-finger</keyword>
<dbReference type="GO" id="GO:0008270">
    <property type="term" value="F:zinc ion binding"/>
    <property type="evidence" value="ECO:0007669"/>
    <property type="project" value="UniProtKB-KW"/>
</dbReference>
<feature type="compositionally biased region" description="Low complexity" evidence="3">
    <location>
        <begin position="859"/>
        <end position="872"/>
    </location>
</feature>
<feature type="region of interest" description="Disordered" evidence="3">
    <location>
        <begin position="727"/>
        <end position="776"/>
    </location>
</feature>
<evidence type="ECO:0008006" key="8">
    <source>
        <dbReference type="Google" id="ProtNLM"/>
    </source>
</evidence>
<dbReference type="EMBL" id="CP136897">
    <property type="protein sequence ID" value="WOL16035.1"/>
    <property type="molecule type" value="Genomic_DNA"/>
</dbReference>
<evidence type="ECO:0000256" key="3">
    <source>
        <dbReference type="SAM" id="MobiDB-lite"/>
    </source>
</evidence>
<dbReference type="Pfam" id="PF04818">
    <property type="entry name" value="CID"/>
    <property type="match status" value="1"/>
</dbReference>
<sequence>MESSRRSAVDRSREPGLKRPRLAADDAVERDRIAASRDRSLPPSRASGQSLIPRPPRAGEREERDDPVRVGSHQELVVQYKTALAELTFNSKPIITNLTIIAGENLHVAKEIAAVICANVLEVPSEQKLPSLYLLDSIVKNIGRDYIKHFAARLPEVFCKAYKQVDSSIHPSMRHLFGTWKGVFPPTPLQIIEKELGFPPVINGSSGSASSKLDAQPQRPAHSIHVNPKYLEARQRLQQSSRAKDISNDEVSGAVSTFDEVERTDRIATVGNSRHLANLPTKLSNTQQPQREIANSVIHDKKVLKDVRDYEYSSDFPQEPDIGIERVNERLKGQDGHGRPYYGAGITSTGAQLSRRNGYDVNQSYGSRVSGSTQANNKGVSVDLGDTERKKFEASRSWKNSEEEEYMWDDMKTRTDFGGSSNSRKGGHSGDAEKFGSLQRGKWISLETEQFEPNMKKVDNFSRLVNTTKGEGRLPPYKDLGEHIWPPHAEHDTDSGLSMGTSSNSLLQRRASSEHTSSLWAHHETPAEVGFSYKRSRVDQLQGQSNSFSGGLPSINSSLPMPGLRSSVLSSSLGPNANLPLSLGSFGQQRSQPSQHPSLSSHSHPSSEAIQQLKPYNSADQDHLQSHSFSQMGQKPLHLAGQTNKAQHLPGSLDIFSAKNHVQPFDTLSNSVPSLSDTSQHLEGLVDSATSASFDQPRDHPHFIQQSQHNMSKQQAETQPLIPSETQIGSSLQRKTQSQASHQTEKLPPPPLGLGSHQAGRDSSTSHSNIVESSGQPSTSSLLAAIMNSGLFSNNSVSNFQKPNMQPPLPVGPPPVRMTTSDDSLSVPQPLSPPISLDNLPDPKVSHLPPLPPGPPPSSSSLAAYSESSKTSGPTMNPLSSLLSSLVAKGLISSPSTESPTTSAVQVPNRVQDQKSGFVDNSLKQLPSTLATSGTPLVSAEGPASSKLVASAPLSQSTATESKDLIGTEFKSEILRGFHPSVIRSLFEDLKHQCHICGLRFRLQEQLQCHFDWHALKESEIKLSKRFRKWFTDTKSSEIVVLQSPFEAAILLEEMNQCEENSEPMVPADESQSICALCGEPFEDIYSEVRDEWMYKGTVYLDLPSKLDNTSNMVDDTDDQLPIVHSHCLSQRSCSNMDIIEDDKVEQPYAMSGIL</sequence>
<keyword evidence="2" id="KW-0862">Zinc</keyword>
<feature type="compositionally biased region" description="Polar residues" evidence="3">
    <location>
        <begin position="495"/>
        <end position="507"/>
    </location>
</feature>
<feature type="compositionally biased region" description="Pro residues" evidence="3">
    <location>
        <begin position="805"/>
        <end position="816"/>
    </location>
</feature>
<dbReference type="FunFam" id="1.25.40.90:FF:000023">
    <property type="entry name" value="polyadenylation and cleavage factor homolog 4"/>
    <property type="match status" value="1"/>
</dbReference>
<keyword evidence="7" id="KW-1185">Reference proteome</keyword>
<organism evidence="6 7">
    <name type="scientific">Canna indica</name>
    <name type="common">Indian-shot</name>
    <dbReference type="NCBI Taxonomy" id="4628"/>
    <lineage>
        <taxon>Eukaryota</taxon>
        <taxon>Viridiplantae</taxon>
        <taxon>Streptophyta</taxon>
        <taxon>Embryophyta</taxon>
        <taxon>Tracheophyta</taxon>
        <taxon>Spermatophyta</taxon>
        <taxon>Magnoliopsida</taxon>
        <taxon>Liliopsida</taxon>
        <taxon>Zingiberales</taxon>
        <taxon>Cannaceae</taxon>
        <taxon>Canna</taxon>
    </lineage>
</organism>
<dbReference type="InterPro" id="IPR047415">
    <property type="entry name" value="Pcf11_CID"/>
</dbReference>
<dbReference type="Pfam" id="PF23228">
    <property type="entry name" value="zf_PCFS4"/>
    <property type="match status" value="1"/>
</dbReference>
<dbReference type="PROSITE" id="PS50157">
    <property type="entry name" value="ZINC_FINGER_C2H2_2"/>
    <property type="match status" value="1"/>
</dbReference>
<evidence type="ECO:0000256" key="2">
    <source>
        <dbReference type="PROSITE-ProRule" id="PRU00042"/>
    </source>
</evidence>
<keyword evidence="1" id="KW-0507">mRNA processing</keyword>
<feature type="compositionally biased region" description="Basic and acidic residues" evidence="3">
    <location>
        <begin position="386"/>
        <end position="396"/>
    </location>
</feature>
<dbReference type="PANTHER" id="PTHR15921:SF3">
    <property type="entry name" value="PRE-MRNA CLEAVAGE COMPLEX 2 PROTEIN PCF11"/>
    <property type="match status" value="1"/>
</dbReference>
<dbReference type="CDD" id="cd16982">
    <property type="entry name" value="CID_Pcf11"/>
    <property type="match status" value="1"/>
</dbReference>
<dbReference type="GO" id="GO:0003729">
    <property type="term" value="F:mRNA binding"/>
    <property type="evidence" value="ECO:0007669"/>
    <property type="project" value="InterPro"/>
</dbReference>
<dbReference type="Proteomes" id="UP001327560">
    <property type="component" value="Chromosome 8"/>
</dbReference>
<feature type="compositionally biased region" description="Polar residues" evidence="3">
    <location>
        <begin position="818"/>
        <end position="829"/>
    </location>
</feature>
<accession>A0AAQ3QPX7</accession>
<dbReference type="GO" id="GO:0031124">
    <property type="term" value="P:mRNA 3'-end processing"/>
    <property type="evidence" value="ECO:0007669"/>
    <property type="project" value="InterPro"/>
</dbReference>
<dbReference type="AlphaFoldDB" id="A0AAQ3QPX7"/>
<reference evidence="6 7" key="1">
    <citation type="submission" date="2023-10" db="EMBL/GenBank/DDBJ databases">
        <title>Chromosome-scale genome assembly provides insights into flower coloration mechanisms of Canna indica.</title>
        <authorList>
            <person name="Li C."/>
        </authorList>
    </citation>
    <scope>NUCLEOTIDE SEQUENCE [LARGE SCALE GENOMIC DNA]</scope>
    <source>
        <tissue evidence="6">Flower</tissue>
    </source>
</reference>
<feature type="region of interest" description="Disordered" evidence="3">
    <location>
        <begin position="580"/>
        <end position="610"/>
    </location>
</feature>
<dbReference type="InterPro" id="IPR006569">
    <property type="entry name" value="CID_dom"/>
</dbReference>
<feature type="region of interest" description="Disordered" evidence="3">
    <location>
        <begin position="412"/>
        <end position="436"/>
    </location>
</feature>
<evidence type="ECO:0000259" key="5">
    <source>
        <dbReference type="PROSITE" id="PS51391"/>
    </source>
</evidence>
<dbReference type="GO" id="GO:0000993">
    <property type="term" value="F:RNA polymerase II complex binding"/>
    <property type="evidence" value="ECO:0007669"/>
    <property type="project" value="InterPro"/>
</dbReference>
<feature type="region of interest" description="Disordered" evidence="3">
    <location>
        <begin position="472"/>
        <end position="510"/>
    </location>
</feature>
<feature type="region of interest" description="Disordered" evidence="3">
    <location>
        <begin position="1"/>
        <end position="71"/>
    </location>
</feature>
<proteinExistence type="predicted"/>
<dbReference type="GO" id="GO:0005849">
    <property type="term" value="C:mRNA cleavage factor complex"/>
    <property type="evidence" value="ECO:0007669"/>
    <property type="project" value="TreeGrafter"/>
</dbReference>
<keyword evidence="2" id="KW-0479">Metal-binding</keyword>
<dbReference type="Gene3D" id="1.25.40.90">
    <property type="match status" value="1"/>
</dbReference>
<dbReference type="GO" id="GO:0006369">
    <property type="term" value="P:termination of RNA polymerase II transcription"/>
    <property type="evidence" value="ECO:0007669"/>
    <property type="project" value="InterPro"/>
</dbReference>
<dbReference type="PANTHER" id="PTHR15921">
    <property type="entry name" value="PRE-MRNA CLEAVAGE COMPLEX II"/>
    <property type="match status" value="1"/>
</dbReference>